<dbReference type="AlphaFoldDB" id="D2QZ18"/>
<sequence>MPTAESRLPRSSECAAKMRRKSFLQNGLCSAAAALLMAAPWLGCMRSDSLVEHPGGTRLPSEVAAAVDPSSGAPQLAMGEKPAARDASGKLVLPSAQFTPLATTTNAIARDSSVPEAVSPAAPWQASEVDTLANAQPPRPSIIPPPPLPAPFANSWVGTPVATQPAPELAPQTHPSMVSTAAPTRPEPAPGTDLVSWPVVDRLPEVTNEQPAEEPLPTIRIRPATPTPSVVRAAPQPNIPQPTISRLPATFEVLPPVDEPNQPLPVIALAPRMPVPRDVASDRPAAVTPKIERLAPLVEEPARAPLPAVPRQNIVRLPEPVVPAAAVESDQPRVLNAYRPPEFEGRNQRVITPEKVEMIDAPQINLSAGPAVASTNVPGSLPPIVHASPQPEQKSSRRSAIAAASHTRLTPRSATPQAAALGSMTPEVRSVLVRPQTIKTDSGEVMLTSEMSPRSVSVLASRVRIAPPPAGEERVLEIHPEAPSERAPDYVTPQNSIPPEHPAASPEAETYDPEGYVVQEELLPPPTSGTPQPPPRITIQPPASNNSSTESELLPPASEPGLLDPDQTTQADPPQRFKPLSSLTTNIAVPTYRTVTGDALPMPADYATEFFANQGPDWRSERASRYGDYVVNPQGLEFCYQPLYYEEVNVERYGLTFGVAQPVVSAAQFYGRTAVLPFMMVTHPPRKCACHPHWTLPGYRSCWEVPDYMPRPDAAAVEAAFVLGLILLIP</sequence>
<feature type="region of interest" description="Disordered" evidence="1">
    <location>
        <begin position="470"/>
        <end position="581"/>
    </location>
</feature>
<feature type="compositionally biased region" description="Pro residues" evidence="1">
    <location>
        <begin position="523"/>
        <end position="536"/>
    </location>
</feature>
<keyword evidence="3" id="KW-1185">Reference proteome</keyword>
<dbReference type="EMBL" id="CP001848">
    <property type="protein sequence ID" value="ADB16473.1"/>
    <property type="molecule type" value="Genomic_DNA"/>
</dbReference>
<feature type="region of interest" description="Disordered" evidence="1">
    <location>
        <begin position="165"/>
        <end position="191"/>
    </location>
</feature>
<proteinExistence type="predicted"/>
<dbReference type="Proteomes" id="UP000001887">
    <property type="component" value="Chromosome"/>
</dbReference>
<feature type="region of interest" description="Disordered" evidence="1">
    <location>
        <begin position="380"/>
        <end position="423"/>
    </location>
</feature>
<dbReference type="KEGG" id="psl:Psta_1798"/>
<feature type="compositionally biased region" description="Basic and acidic residues" evidence="1">
    <location>
        <begin position="471"/>
        <end position="488"/>
    </location>
</feature>
<protein>
    <submittedName>
        <fullName evidence="2">Uncharacterized protein</fullName>
    </submittedName>
</protein>
<feature type="compositionally biased region" description="Polar residues" evidence="1">
    <location>
        <begin position="407"/>
        <end position="416"/>
    </location>
</feature>
<evidence type="ECO:0000313" key="3">
    <source>
        <dbReference type="Proteomes" id="UP000001887"/>
    </source>
</evidence>
<name>D2QZ18_PIRSD</name>
<feature type="compositionally biased region" description="Polar residues" evidence="1">
    <location>
        <begin position="173"/>
        <end position="182"/>
    </location>
</feature>
<gene>
    <name evidence="2" type="ordered locus">Psta_1798</name>
</gene>
<reference evidence="2 3" key="1">
    <citation type="journal article" date="2009" name="Stand. Genomic Sci.">
        <title>Complete genome sequence of Pirellula staleyi type strain (ATCC 27377).</title>
        <authorList>
            <person name="Clum A."/>
            <person name="Tindall B.J."/>
            <person name="Sikorski J."/>
            <person name="Ivanova N."/>
            <person name="Mavrommatis K."/>
            <person name="Lucas S."/>
            <person name="Glavina del Rio T."/>
            <person name="Nolan M."/>
            <person name="Chen F."/>
            <person name="Tice H."/>
            <person name="Pitluck S."/>
            <person name="Cheng J.F."/>
            <person name="Chertkov O."/>
            <person name="Brettin T."/>
            <person name="Han C."/>
            <person name="Detter J.C."/>
            <person name="Kuske C."/>
            <person name="Bruce D."/>
            <person name="Goodwin L."/>
            <person name="Ovchinikova G."/>
            <person name="Pati A."/>
            <person name="Mikhailova N."/>
            <person name="Chen A."/>
            <person name="Palaniappan K."/>
            <person name="Land M."/>
            <person name="Hauser L."/>
            <person name="Chang Y.J."/>
            <person name="Jeffries C.D."/>
            <person name="Chain P."/>
            <person name="Rohde M."/>
            <person name="Goker M."/>
            <person name="Bristow J."/>
            <person name="Eisen J.A."/>
            <person name="Markowitz V."/>
            <person name="Hugenholtz P."/>
            <person name="Kyrpides N.C."/>
            <person name="Klenk H.P."/>
            <person name="Lapidus A."/>
        </authorList>
    </citation>
    <scope>NUCLEOTIDE SEQUENCE [LARGE SCALE GENOMIC DNA]</scope>
    <source>
        <strain evidence="3">ATCC 27377 / DSM 6068 / ICPB 4128</strain>
    </source>
</reference>
<organism evidence="2 3">
    <name type="scientific">Pirellula staleyi (strain ATCC 27377 / DSM 6068 / ICPB 4128)</name>
    <name type="common">Pirella staleyi</name>
    <dbReference type="NCBI Taxonomy" id="530564"/>
    <lineage>
        <taxon>Bacteria</taxon>
        <taxon>Pseudomonadati</taxon>
        <taxon>Planctomycetota</taxon>
        <taxon>Planctomycetia</taxon>
        <taxon>Pirellulales</taxon>
        <taxon>Pirellulaceae</taxon>
        <taxon>Pirellula</taxon>
    </lineage>
</organism>
<dbReference type="HOGENOM" id="CLU_379405_0_0_0"/>
<evidence type="ECO:0000256" key="1">
    <source>
        <dbReference type="SAM" id="MobiDB-lite"/>
    </source>
</evidence>
<evidence type="ECO:0000313" key="2">
    <source>
        <dbReference type="EMBL" id="ADB16473.1"/>
    </source>
</evidence>
<accession>D2QZ18</accession>